<accession>A0A0U4CUM9</accession>
<dbReference type="AlphaFoldDB" id="A0A0U4CUM9"/>
<dbReference type="Gene3D" id="3.40.50.300">
    <property type="entry name" value="P-loop containing nucleotide triphosphate hydrolases"/>
    <property type="match status" value="1"/>
</dbReference>
<dbReference type="PROSITE" id="PS00211">
    <property type="entry name" value="ABC_TRANSPORTER_1"/>
    <property type="match status" value="1"/>
</dbReference>
<dbReference type="PATRIC" id="fig|2041.4.peg.1516"/>
<sequence length="257" mass="27452">MTHPPLVLRDVEVTLGGDPVLRGVDLTVERGEFVTLLGSNGSGKSTMVRAAVGLVPSTGTVELFGEPLTRFRSWRRVGYVPQRSAASTGVPATVREVVSSGRLSLRPRVGLPRRSDREAVVTALESVGLAHRASSPLVELSGGQQQRVAIARALAGEPELLVMDEPTAGVDAHHTEDLADLLSHLATEGMTVLLVAHELGPMLPLVDRAVVLDQGRVVHDGPVDDHVADVHQQHHGDAHPHTADPDRVRPLPEEGVW</sequence>
<proteinExistence type="inferred from homology"/>
<dbReference type="PROSITE" id="PS50893">
    <property type="entry name" value="ABC_TRANSPORTER_2"/>
    <property type="match status" value="1"/>
</dbReference>
<organism evidence="7 8">
    <name type="scientific">Aeromicrobium erythreum</name>
    <dbReference type="NCBI Taxonomy" id="2041"/>
    <lineage>
        <taxon>Bacteria</taxon>
        <taxon>Bacillati</taxon>
        <taxon>Actinomycetota</taxon>
        <taxon>Actinomycetes</taxon>
        <taxon>Propionibacteriales</taxon>
        <taxon>Nocardioidaceae</taxon>
        <taxon>Aeromicrobium</taxon>
    </lineage>
</organism>
<evidence type="ECO:0000256" key="3">
    <source>
        <dbReference type="ARBA" id="ARBA00022741"/>
    </source>
</evidence>
<evidence type="ECO:0000313" key="8">
    <source>
        <dbReference type="Proteomes" id="UP000067689"/>
    </source>
</evidence>
<dbReference type="InterPro" id="IPR050153">
    <property type="entry name" value="Metal_Ion_Import_ABC"/>
</dbReference>
<dbReference type="CDD" id="cd03235">
    <property type="entry name" value="ABC_Metallic_Cations"/>
    <property type="match status" value="1"/>
</dbReference>
<dbReference type="InterPro" id="IPR003439">
    <property type="entry name" value="ABC_transporter-like_ATP-bd"/>
</dbReference>
<keyword evidence="8" id="KW-1185">Reference proteome</keyword>
<evidence type="ECO:0000259" key="6">
    <source>
        <dbReference type="PROSITE" id="PS50893"/>
    </source>
</evidence>
<dbReference type="InterPro" id="IPR017871">
    <property type="entry name" value="ABC_transporter-like_CS"/>
</dbReference>
<dbReference type="EMBL" id="CP011502">
    <property type="protein sequence ID" value="ALX04493.1"/>
    <property type="molecule type" value="Genomic_DNA"/>
</dbReference>
<dbReference type="PANTHER" id="PTHR42734:SF5">
    <property type="entry name" value="IRON TRANSPORT SYSTEM ATP-BINDING PROTEIN HI_0361-RELATED"/>
    <property type="match status" value="1"/>
</dbReference>
<dbReference type="SMART" id="SM00382">
    <property type="entry name" value="AAA"/>
    <property type="match status" value="1"/>
</dbReference>
<dbReference type="SUPFAM" id="SSF52540">
    <property type="entry name" value="P-loop containing nucleoside triphosphate hydrolases"/>
    <property type="match status" value="1"/>
</dbReference>
<dbReference type="GO" id="GO:0005524">
    <property type="term" value="F:ATP binding"/>
    <property type="evidence" value="ECO:0007669"/>
    <property type="project" value="UniProtKB-KW"/>
</dbReference>
<keyword evidence="3" id="KW-0547">Nucleotide-binding</keyword>
<dbReference type="STRING" id="2041.AERYTH_07215"/>
<comment type="similarity">
    <text evidence="1">Belongs to the ABC transporter superfamily.</text>
</comment>
<dbReference type="InterPro" id="IPR027417">
    <property type="entry name" value="P-loop_NTPase"/>
</dbReference>
<evidence type="ECO:0000256" key="5">
    <source>
        <dbReference type="SAM" id="MobiDB-lite"/>
    </source>
</evidence>
<dbReference type="Proteomes" id="UP000067689">
    <property type="component" value="Chromosome"/>
</dbReference>
<protein>
    <submittedName>
        <fullName evidence="7">ABC transporter</fullName>
    </submittedName>
</protein>
<dbReference type="GO" id="GO:0016887">
    <property type="term" value="F:ATP hydrolysis activity"/>
    <property type="evidence" value="ECO:0007669"/>
    <property type="project" value="InterPro"/>
</dbReference>
<dbReference type="KEGG" id="aer:AERYTH_07215"/>
<dbReference type="Pfam" id="PF00005">
    <property type="entry name" value="ABC_tran"/>
    <property type="match status" value="1"/>
</dbReference>
<evidence type="ECO:0000256" key="2">
    <source>
        <dbReference type="ARBA" id="ARBA00022448"/>
    </source>
</evidence>
<dbReference type="InterPro" id="IPR003593">
    <property type="entry name" value="AAA+_ATPase"/>
</dbReference>
<dbReference type="PANTHER" id="PTHR42734">
    <property type="entry name" value="METAL TRANSPORT SYSTEM ATP-BINDING PROTEIN TM_0124-RELATED"/>
    <property type="match status" value="1"/>
</dbReference>
<name>A0A0U4CUM9_9ACTN</name>
<dbReference type="RefSeq" id="WP_067856537.1">
    <property type="nucleotide sequence ID" value="NZ_CP011502.1"/>
</dbReference>
<reference evidence="7 8" key="1">
    <citation type="journal article" date="1991" name="Int. J. Syst. Bacteriol.">
        <title>Description of the erythromycin-producing bacterium Arthrobacter sp. strain NRRL B-3381 as Aeromicrobium erythreum gen. nov., sp. nov.</title>
        <authorList>
            <person name="Miller E.S."/>
            <person name="Woese C.R."/>
            <person name="Brenner S."/>
        </authorList>
    </citation>
    <scope>NUCLEOTIDE SEQUENCE [LARGE SCALE GENOMIC DNA]</scope>
    <source>
        <strain evidence="7 8">AR18</strain>
    </source>
</reference>
<keyword evidence="2" id="KW-0813">Transport</keyword>
<evidence type="ECO:0000256" key="4">
    <source>
        <dbReference type="ARBA" id="ARBA00022840"/>
    </source>
</evidence>
<evidence type="ECO:0000256" key="1">
    <source>
        <dbReference type="ARBA" id="ARBA00005417"/>
    </source>
</evidence>
<keyword evidence="4" id="KW-0067">ATP-binding</keyword>
<gene>
    <name evidence="7" type="ORF">AERYTH_07215</name>
</gene>
<dbReference type="OrthoDB" id="5296765at2"/>
<feature type="domain" description="ABC transporter" evidence="6">
    <location>
        <begin position="6"/>
        <end position="239"/>
    </location>
</feature>
<feature type="region of interest" description="Disordered" evidence="5">
    <location>
        <begin position="232"/>
        <end position="257"/>
    </location>
</feature>
<evidence type="ECO:0000313" key="7">
    <source>
        <dbReference type="EMBL" id="ALX04493.1"/>
    </source>
</evidence>